<dbReference type="AlphaFoldDB" id="A0A3M7RCV4"/>
<evidence type="ECO:0000256" key="8">
    <source>
        <dbReference type="ARBA" id="ARBA00022824"/>
    </source>
</evidence>
<evidence type="ECO:0000256" key="11">
    <source>
        <dbReference type="ARBA" id="ARBA00023180"/>
    </source>
</evidence>
<sequence length="802" mass="92220">MNKKLDFKLILIGLTVHSIIFYSIFDVYFKSPLVHGMNPIPKFTKKSPAKRLVLFVADGLRSDTFFNLIDENESMFLSQKKNANALFAISNTQVPTESRPGHVAMIAGFYEDISAIAKGWKENPVEFDSFFNKSKYTWAFGSPDILNLFKKSSNNVFLQMYDSSIEDFASQNATVLDTWVLHHFKKFIYHSQVNKTETKMLKEDGIVFFFHLLGIDTHGHSKKPHSVEYKSNVVYVDNLVREINQIIDEYYSGDNGTAFVFTADHGMTDWGSHGSGDDSERLTPFVAWGAGVNSNARYDRQNLLNIQQISIAPLMAHLIGVPIPINSMGKLPLEILNSNLEIKSLALKQNALQIIEQLKIKYDHCKKTAIFFKEFGDLKLDDVLNNLKSIDSYIQNENYNRAVISSKLISEHFFPYFLRSKFCIISSCVGWIMYLLNHNLKSIIPSELDKKVIKSSSINKIFLGLIVTTLLAAYYQSFPLSYYFYTLLPILLWRKSDQRIMKLIVVFSSILLGIFPLLPVIQGYAHLLLVYIGSVCSNVIFFFLMKRLETIRNSRFSKLMAGLNILSFFNIVWIRISIENNSSLPLLGQLYESLFVLFLGLQMVSWLLIESYTYSGEFNVDFALNKKRSSFFTESNEDDECESMKWSNVFRVYLLIFHLLLAFFGTGNMASINSFDPVSVYCFITVFSPFLMGFLLFLKITIPFLIVVVVFYCVYDIIHLSIKNSYVFLMIMCDLMALHFFFLIRTEGSWLDIGTSISHYIIVMIKIIIVSVLFSVAHFLFKCEITRFKVFKKIKDRLIKND</sequence>
<dbReference type="InterPro" id="IPR017852">
    <property type="entry name" value="GPI_EtnP_transferase_1_C"/>
</dbReference>
<keyword evidence="9 12" id="KW-1133">Transmembrane helix</keyword>
<comment type="pathway">
    <text evidence="2 12">Glycolipid biosynthesis; glycosylphosphatidylinositol-anchor biosynthesis.</text>
</comment>
<evidence type="ECO:0000313" key="15">
    <source>
        <dbReference type="Proteomes" id="UP000276133"/>
    </source>
</evidence>
<keyword evidence="6 12" id="KW-0808">Transferase</keyword>
<dbReference type="STRING" id="10195.A0A3M7RCV4"/>
<dbReference type="InterPro" id="IPR007070">
    <property type="entry name" value="GPI_EtnP_transferase_1"/>
</dbReference>
<dbReference type="UniPathway" id="UPA00196"/>
<organism evidence="14 15">
    <name type="scientific">Brachionus plicatilis</name>
    <name type="common">Marine rotifer</name>
    <name type="synonym">Brachionus muelleri</name>
    <dbReference type="NCBI Taxonomy" id="10195"/>
    <lineage>
        <taxon>Eukaryota</taxon>
        <taxon>Metazoa</taxon>
        <taxon>Spiralia</taxon>
        <taxon>Gnathifera</taxon>
        <taxon>Rotifera</taxon>
        <taxon>Eurotatoria</taxon>
        <taxon>Monogononta</taxon>
        <taxon>Pseudotrocha</taxon>
        <taxon>Ploima</taxon>
        <taxon>Brachionidae</taxon>
        <taxon>Brachionus</taxon>
    </lineage>
</organism>
<evidence type="ECO:0000313" key="14">
    <source>
        <dbReference type="EMBL" id="RNA21396.1"/>
    </source>
</evidence>
<dbReference type="GO" id="GO:0005789">
    <property type="term" value="C:endoplasmic reticulum membrane"/>
    <property type="evidence" value="ECO:0007669"/>
    <property type="project" value="UniProtKB-SubCell"/>
</dbReference>
<comment type="similarity">
    <text evidence="3 12">Belongs to the PIGG/PIGN/PIGO family. PIGN subfamily.</text>
</comment>
<evidence type="ECO:0000256" key="2">
    <source>
        <dbReference type="ARBA" id="ARBA00004687"/>
    </source>
</evidence>
<keyword evidence="8 12" id="KW-0256">Endoplasmic reticulum</keyword>
<keyword evidence="15" id="KW-1185">Reference proteome</keyword>
<feature type="transmembrane region" description="Helical" evidence="12">
    <location>
        <begin position="503"/>
        <end position="521"/>
    </location>
</feature>
<feature type="transmembrane region" description="Helical" evidence="12">
    <location>
        <begin position="480"/>
        <end position="496"/>
    </location>
</feature>
<feature type="domain" description="GPI ethanolamine phosphate transferase 1 C-terminal" evidence="13">
    <location>
        <begin position="587"/>
        <end position="749"/>
    </location>
</feature>
<feature type="transmembrane region" description="Helical" evidence="12">
    <location>
        <begin position="726"/>
        <end position="745"/>
    </location>
</feature>
<dbReference type="Gene3D" id="3.40.720.10">
    <property type="entry name" value="Alkaline Phosphatase, subunit A"/>
    <property type="match status" value="1"/>
</dbReference>
<evidence type="ECO:0000256" key="9">
    <source>
        <dbReference type="ARBA" id="ARBA00022989"/>
    </source>
</evidence>
<feature type="transmembrane region" description="Helical" evidence="12">
    <location>
        <begin position="690"/>
        <end position="714"/>
    </location>
</feature>
<dbReference type="InterPro" id="IPR037671">
    <property type="entry name" value="PIGN_N"/>
</dbReference>
<gene>
    <name evidence="14" type="ORF">BpHYR1_026870</name>
</gene>
<dbReference type="Pfam" id="PF04987">
    <property type="entry name" value="PigN"/>
    <property type="match status" value="2"/>
</dbReference>
<keyword evidence="5 12" id="KW-0337">GPI-anchor biosynthesis</keyword>
<protein>
    <recommendedName>
        <fullName evidence="4 12">GPI ethanolamine phosphate transferase 1</fullName>
        <ecNumber evidence="12">2.-.-.-</ecNumber>
    </recommendedName>
</protein>
<dbReference type="CDD" id="cd16020">
    <property type="entry name" value="GPI_EPT_1"/>
    <property type="match status" value="1"/>
</dbReference>
<dbReference type="InterPro" id="IPR002591">
    <property type="entry name" value="Phosphodiest/P_Trfase"/>
</dbReference>
<dbReference type="GO" id="GO:0006506">
    <property type="term" value="P:GPI anchor biosynthetic process"/>
    <property type="evidence" value="ECO:0007669"/>
    <property type="project" value="UniProtKB-UniPathway"/>
</dbReference>
<comment type="function">
    <text evidence="12">Ethanolamine phosphate transferase involved in glycosylphosphatidylinositol-anchor biosynthesis. Transfers ethanolamine phosphate to the first alpha-1,4-linked mannose of the glycosylphosphatidylinositol precursor of GPI-anchor.</text>
</comment>
<name>A0A3M7RCV4_BRAPC</name>
<evidence type="ECO:0000256" key="10">
    <source>
        <dbReference type="ARBA" id="ARBA00023136"/>
    </source>
</evidence>
<dbReference type="Pfam" id="PF01663">
    <property type="entry name" value="Phosphodiest"/>
    <property type="match status" value="1"/>
</dbReference>
<dbReference type="PANTHER" id="PTHR12250:SF0">
    <property type="entry name" value="GPI ETHANOLAMINE PHOSPHATE TRANSFERASE 1"/>
    <property type="match status" value="1"/>
</dbReference>
<dbReference type="EMBL" id="REGN01003668">
    <property type="protein sequence ID" value="RNA21396.1"/>
    <property type="molecule type" value="Genomic_DNA"/>
</dbReference>
<comment type="caution">
    <text evidence="14">The sequence shown here is derived from an EMBL/GenBank/DDBJ whole genome shotgun (WGS) entry which is preliminary data.</text>
</comment>
<evidence type="ECO:0000256" key="7">
    <source>
        <dbReference type="ARBA" id="ARBA00022692"/>
    </source>
</evidence>
<feature type="transmembrane region" description="Helical" evidence="12">
    <location>
        <begin position="556"/>
        <end position="578"/>
    </location>
</feature>
<feature type="transmembrane region" description="Helical" evidence="12">
    <location>
        <begin position="7"/>
        <end position="25"/>
    </location>
</feature>
<dbReference type="Proteomes" id="UP000276133">
    <property type="component" value="Unassembled WGS sequence"/>
</dbReference>
<comment type="caution">
    <text evidence="12">Lacks conserved residue(s) required for the propagation of feature annotation.</text>
</comment>
<dbReference type="SUPFAM" id="SSF53649">
    <property type="entry name" value="Alkaline phosphatase-like"/>
    <property type="match status" value="1"/>
</dbReference>
<evidence type="ECO:0000256" key="3">
    <source>
        <dbReference type="ARBA" id="ARBA00008400"/>
    </source>
</evidence>
<proteinExistence type="inferred from homology"/>
<dbReference type="OrthoDB" id="2748310at2759"/>
<feature type="transmembrane region" description="Helical" evidence="12">
    <location>
        <begin position="757"/>
        <end position="781"/>
    </location>
</feature>
<dbReference type="PANTHER" id="PTHR12250">
    <property type="entry name" value="PHOSPHATIDYLINOSITOL GLYCAN, CLASS N"/>
    <property type="match status" value="1"/>
</dbReference>
<feature type="transmembrane region" description="Helical" evidence="12">
    <location>
        <begin position="652"/>
        <end position="670"/>
    </location>
</feature>
<feature type="transmembrane region" description="Helical" evidence="12">
    <location>
        <begin position="527"/>
        <end position="544"/>
    </location>
</feature>
<feature type="domain" description="GPI ethanolamine phosphate transferase 1 C-terminal" evidence="13">
    <location>
        <begin position="423"/>
        <end position="495"/>
    </location>
</feature>
<dbReference type="EC" id="2.-.-.-" evidence="12"/>
<evidence type="ECO:0000256" key="4">
    <source>
        <dbReference type="ARBA" id="ARBA00020831"/>
    </source>
</evidence>
<feature type="transmembrane region" description="Helical" evidence="12">
    <location>
        <begin position="590"/>
        <end position="609"/>
    </location>
</feature>
<dbReference type="GO" id="GO:0051377">
    <property type="term" value="F:mannose-ethanolamine phosphotransferase activity"/>
    <property type="evidence" value="ECO:0007669"/>
    <property type="project" value="UniProtKB-UniRule"/>
</dbReference>
<evidence type="ECO:0000256" key="1">
    <source>
        <dbReference type="ARBA" id="ARBA00004477"/>
    </source>
</evidence>
<accession>A0A3M7RCV4</accession>
<evidence type="ECO:0000259" key="13">
    <source>
        <dbReference type="Pfam" id="PF04987"/>
    </source>
</evidence>
<keyword evidence="7 12" id="KW-0812">Transmembrane</keyword>
<dbReference type="InterPro" id="IPR017850">
    <property type="entry name" value="Alkaline_phosphatase_core_sf"/>
</dbReference>
<keyword evidence="10 12" id="KW-0472">Membrane</keyword>
<comment type="subcellular location">
    <subcellularLocation>
        <location evidence="1 12">Endoplasmic reticulum membrane</location>
        <topology evidence="1 12">Multi-pass membrane protein</topology>
    </subcellularLocation>
</comment>
<evidence type="ECO:0000256" key="12">
    <source>
        <dbReference type="RuleBase" id="RU367138"/>
    </source>
</evidence>
<keyword evidence="11" id="KW-0325">Glycoprotein</keyword>
<reference evidence="14 15" key="1">
    <citation type="journal article" date="2018" name="Sci. Rep.">
        <title>Genomic signatures of local adaptation to the degree of environmental predictability in rotifers.</title>
        <authorList>
            <person name="Franch-Gras L."/>
            <person name="Hahn C."/>
            <person name="Garcia-Roger E.M."/>
            <person name="Carmona M.J."/>
            <person name="Serra M."/>
            <person name="Gomez A."/>
        </authorList>
    </citation>
    <scope>NUCLEOTIDE SEQUENCE [LARGE SCALE GENOMIC DNA]</scope>
    <source>
        <strain evidence="14">HYR1</strain>
    </source>
</reference>
<evidence type="ECO:0000256" key="6">
    <source>
        <dbReference type="ARBA" id="ARBA00022679"/>
    </source>
</evidence>
<evidence type="ECO:0000256" key="5">
    <source>
        <dbReference type="ARBA" id="ARBA00022502"/>
    </source>
</evidence>